<evidence type="ECO:0000313" key="3">
    <source>
        <dbReference type="Proteomes" id="UP000192266"/>
    </source>
</evidence>
<protein>
    <submittedName>
        <fullName evidence="2">Uncharacterized protein</fullName>
    </submittedName>
</protein>
<keyword evidence="1" id="KW-0472">Membrane</keyword>
<evidence type="ECO:0000313" key="2">
    <source>
        <dbReference type="EMBL" id="SMB94965.1"/>
    </source>
</evidence>
<feature type="transmembrane region" description="Helical" evidence="1">
    <location>
        <begin position="30"/>
        <end position="53"/>
    </location>
</feature>
<organism evidence="2 3">
    <name type="scientific">Hymenobacter roseosalivarius DSM 11622</name>
    <dbReference type="NCBI Taxonomy" id="645990"/>
    <lineage>
        <taxon>Bacteria</taxon>
        <taxon>Pseudomonadati</taxon>
        <taxon>Bacteroidota</taxon>
        <taxon>Cytophagia</taxon>
        <taxon>Cytophagales</taxon>
        <taxon>Hymenobacteraceae</taxon>
        <taxon>Hymenobacter</taxon>
    </lineage>
</organism>
<dbReference type="Proteomes" id="UP000192266">
    <property type="component" value="Unassembled WGS sequence"/>
</dbReference>
<dbReference type="EMBL" id="FWWW01000068">
    <property type="protein sequence ID" value="SMB94965.1"/>
    <property type="molecule type" value="Genomic_DNA"/>
</dbReference>
<sequence>MIVPDQELLNDPSYVSGYQKQAQRQKLGKAAGGFGVGLLAGTVVLVGVVISALSTMN</sequence>
<name>A0A1W1VNK5_9BACT</name>
<gene>
    <name evidence="2" type="ORF">SAMN00120144_1834</name>
</gene>
<proteinExistence type="predicted"/>
<reference evidence="2 3" key="1">
    <citation type="submission" date="2017-04" db="EMBL/GenBank/DDBJ databases">
        <authorList>
            <person name="Afonso C.L."/>
            <person name="Miller P.J."/>
            <person name="Scott M.A."/>
            <person name="Spackman E."/>
            <person name="Goraichik I."/>
            <person name="Dimitrov K.M."/>
            <person name="Suarez D.L."/>
            <person name="Swayne D.E."/>
        </authorList>
    </citation>
    <scope>NUCLEOTIDE SEQUENCE [LARGE SCALE GENOMIC DNA]</scope>
    <source>
        <strain evidence="2 3">DSM 11622</strain>
    </source>
</reference>
<accession>A0A1W1VNK5</accession>
<dbReference type="AlphaFoldDB" id="A0A1W1VNK5"/>
<keyword evidence="1" id="KW-0812">Transmembrane</keyword>
<keyword evidence="3" id="KW-1185">Reference proteome</keyword>
<evidence type="ECO:0000256" key="1">
    <source>
        <dbReference type="SAM" id="Phobius"/>
    </source>
</evidence>
<keyword evidence="1" id="KW-1133">Transmembrane helix</keyword>